<protein>
    <submittedName>
        <fullName evidence="1">Uncharacterized protein</fullName>
    </submittedName>
</protein>
<reference evidence="1" key="1">
    <citation type="journal article" date="2021" name="New Phytol.">
        <title>Evolutionary innovations through gain and loss of genes in the ectomycorrhizal Boletales.</title>
        <authorList>
            <person name="Wu G."/>
            <person name="Miyauchi S."/>
            <person name="Morin E."/>
            <person name="Kuo A."/>
            <person name="Drula E."/>
            <person name="Varga T."/>
            <person name="Kohler A."/>
            <person name="Feng B."/>
            <person name="Cao Y."/>
            <person name="Lipzen A."/>
            <person name="Daum C."/>
            <person name="Hundley H."/>
            <person name="Pangilinan J."/>
            <person name="Johnson J."/>
            <person name="Barry K."/>
            <person name="LaButti K."/>
            <person name="Ng V."/>
            <person name="Ahrendt S."/>
            <person name="Min B."/>
            <person name="Choi I.G."/>
            <person name="Park H."/>
            <person name="Plett J.M."/>
            <person name="Magnuson J."/>
            <person name="Spatafora J.W."/>
            <person name="Nagy L.G."/>
            <person name="Henrissat B."/>
            <person name="Grigoriev I.V."/>
            <person name="Yang Z.L."/>
            <person name="Xu J."/>
            <person name="Martin F.M."/>
        </authorList>
    </citation>
    <scope>NUCLEOTIDE SEQUENCE</scope>
    <source>
        <strain evidence="1">KUC20120723A-06</strain>
    </source>
</reference>
<accession>A0ACB8BVS3</accession>
<evidence type="ECO:0000313" key="2">
    <source>
        <dbReference type="Proteomes" id="UP000790709"/>
    </source>
</evidence>
<sequence>MHATDETSESLPLEIISLRPTWSGLCSCTAGGPTLQSFYGRKMSTALLWNTTIKYRSLAFMIITILSLRP</sequence>
<comment type="caution">
    <text evidence="1">The sequence shown here is derived from an EMBL/GenBank/DDBJ whole genome shotgun (WGS) entry which is preliminary data.</text>
</comment>
<dbReference type="EMBL" id="MU266343">
    <property type="protein sequence ID" value="KAH7929240.1"/>
    <property type="molecule type" value="Genomic_DNA"/>
</dbReference>
<dbReference type="Proteomes" id="UP000790709">
    <property type="component" value="Unassembled WGS sequence"/>
</dbReference>
<proteinExistence type="predicted"/>
<keyword evidence="2" id="KW-1185">Reference proteome</keyword>
<evidence type="ECO:0000313" key="1">
    <source>
        <dbReference type="EMBL" id="KAH7929240.1"/>
    </source>
</evidence>
<organism evidence="1 2">
    <name type="scientific">Leucogyrophana mollusca</name>
    <dbReference type="NCBI Taxonomy" id="85980"/>
    <lineage>
        <taxon>Eukaryota</taxon>
        <taxon>Fungi</taxon>
        <taxon>Dikarya</taxon>
        <taxon>Basidiomycota</taxon>
        <taxon>Agaricomycotina</taxon>
        <taxon>Agaricomycetes</taxon>
        <taxon>Agaricomycetidae</taxon>
        <taxon>Boletales</taxon>
        <taxon>Boletales incertae sedis</taxon>
        <taxon>Leucogyrophana</taxon>
    </lineage>
</organism>
<name>A0ACB8BVS3_9AGAM</name>
<gene>
    <name evidence="1" type="ORF">BV22DRAFT_137407</name>
</gene>